<name>A0A1I7HIE7_9GAMM</name>
<proteinExistence type="predicted"/>
<feature type="coiled-coil region" evidence="1">
    <location>
        <begin position="166"/>
        <end position="213"/>
    </location>
</feature>
<evidence type="ECO:0000256" key="1">
    <source>
        <dbReference type="SAM" id="Coils"/>
    </source>
</evidence>
<dbReference type="InterPro" id="IPR016024">
    <property type="entry name" value="ARM-type_fold"/>
</dbReference>
<dbReference type="EMBL" id="FPBP01000004">
    <property type="protein sequence ID" value="SFU60537.1"/>
    <property type="molecule type" value="Genomic_DNA"/>
</dbReference>
<dbReference type="RefSeq" id="WP_089794726.1">
    <property type="nucleotide sequence ID" value="NZ_FPBP01000004.1"/>
</dbReference>
<organism evidence="2 3">
    <name type="scientific">Halomonas korlensis</name>
    <dbReference type="NCBI Taxonomy" id="463301"/>
    <lineage>
        <taxon>Bacteria</taxon>
        <taxon>Pseudomonadati</taxon>
        <taxon>Pseudomonadota</taxon>
        <taxon>Gammaproteobacteria</taxon>
        <taxon>Oceanospirillales</taxon>
        <taxon>Halomonadaceae</taxon>
        <taxon>Halomonas</taxon>
    </lineage>
</organism>
<dbReference type="AlphaFoldDB" id="A0A1I7HIE7"/>
<dbReference type="Proteomes" id="UP000198693">
    <property type="component" value="Unassembled WGS sequence"/>
</dbReference>
<evidence type="ECO:0000313" key="3">
    <source>
        <dbReference type="Proteomes" id="UP000198693"/>
    </source>
</evidence>
<dbReference type="Pfam" id="PF03993">
    <property type="entry name" value="DUF349"/>
    <property type="match status" value="3"/>
</dbReference>
<keyword evidence="1" id="KW-0175">Coiled coil</keyword>
<gene>
    <name evidence="2" type="ORF">SAMN04487955_104288</name>
</gene>
<reference evidence="3" key="1">
    <citation type="submission" date="2016-10" db="EMBL/GenBank/DDBJ databases">
        <authorList>
            <person name="Varghese N."/>
            <person name="Submissions S."/>
        </authorList>
    </citation>
    <scope>NUCLEOTIDE SEQUENCE [LARGE SCALE GENOMIC DNA]</scope>
    <source>
        <strain evidence="3">CGMCC 1.6981</strain>
    </source>
</reference>
<dbReference type="OrthoDB" id="5523335at2"/>
<dbReference type="SUPFAM" id="SSF48371">
    <property type="entry name" value="ARM repeat"/>
    <property type="match status" value="1"/>
</dbReference>
<accession>A0A1I7HIE7</accession>
<sequence>MSGLFRRLFAPRWQHPDPAVRRQAVERLDVAHPEQHQALEHLARDDDASVRTTALARLNDPAALLQLLEDGAVSHELTQRLVTLVSGREGPHDLDSRIAIVERLDEQMLLAEIAMKGDNQQLRLAALARIEGEDALIHQACDNGIAAVRHAAAARVESEAGLARLAQSARRDRQVMRQARERLNRLRADAASLAAARARRDALIETLERHAKAPWEPLYAGRFRHLMREWEALGDVPDAELERRYQDACLRCRKVIGDHEAQQRSRDADHLRREGANQSREALIDAFEESLDALHRSDYITDQDIASLRAQKHLLANRWQQLSDQHLANEALGQRYDAARQAFDRIAQARIRLDERADAIEQALQDGDDDRLKALIEACCWPKDLPPTPLLANACKRLAASTKDTADEQASALARFSEDLLQLERLLESGSFKGASRLHQGLRHQAEALQQVRGLPRSRLAAELATLKRLGARLAELRDWRGFVAGPKRDQLCLAITELAEDPTLGDAELDRRHRQLVKEWKSLGDAAANREQAARFRAASEKIHERLGPWRERIENERQKHLADREALCEKLETLLAQPAEEADPDALRQIRDRAREQWRRSAPVPREHAEAIGRRFARIRHELQTLIDRRAREIADVKRGLIEQTRQLAEHPMPAARRAEQAKALQQRWRALGRAPRGEEQALWREFRGICDTIFANREAERGDQLRRDQERLDAMQALIDRLDNWQPTESREATVLEQAIREAAALEPLPSGRRTEGMRRRWSGIVRARRERLARLGVVDEVNRWRLVQPLLAAHLEADAACLAGDSVADIQPPETLALGDDMFSAHARRNAARHELIDQTQVEERLARLRVHLSLLAVGRVSQRDDPLRLAIQVERLNDNLGRESSRAEELHGVLLELLATGPVPPSLWAREVGELDHMLENLARLPPPWPGAPLPKSL</sequence>
<dbReference type="InterPro" id="IPR007139">
    <property type="entry name" value="DUF349"/>
</dbReference>
<protein>
    <recommendedName>
        <fullName evidence="4">DUF349 domain-containing protein</fullName>
    </recommendedName>
</protein>
<evidence type="ECO:0008006" key="4">
    <source>
        <dbReference type="Google" id="ProtNLM"/>
    </source>
</evidence>
<dbReference type="STRING" id="463301.SAMN04487955_104288"/>
<keyword evidence="3" id="KW-1185">Reference proteome</keyword>
<evidence type="ECO:0000313" key="2">
    <source>
        <dbReference type="EMBL" id="SFU60537.1"/>
    </source>
</evidence>